<dbReference type="InterPro" id="IPR000832">
    <property type="entry name" value="GPCR_2_secretin-like"/>
</dbReference>
<keyword evidence="5" id="KW-0732">Signal</keyword>
<evidence type="ECO:0000256" key="11">
    <source>
        <dbReference type="ARBA" id="ARBA00023170"/>
    </source>
</evidence>
<evidence type="ECO:0000256" key="1">
    <source>
        <dbReference type="ARBA" id="ARBA00004651"/>
    </source>
</evidence>
<evidence type="ECO:0000259" key="15">
    <source>
        <dbReference type="PROSITE" id="PS50221"/>
    </source>
</evidence>
<dbReference type="PROSITE" id="PS50228">
    <property type="entry name" value="SUEL_LECTIN"/>
    <property type="match status" value="1"/>
</dbReference>
<feature type="region of interest" description="Disordered" evidence="13">
    <location>
        <begin position="96"/>
        <end position="273"/>
    </location>
</feature>
<dbReference type="GO" id="GO:0007166">
    <property type="term" value="P:cell surface receptor signaling pathway"/>
    <property type="evidence" value="ECO:0007669"/>
    <property type="project" value="InterPro"/>
</dbReference>
<evidence type="ECO:0000259" key="17">
    <source>
        <dbReference type="PROSITE" id="PS50228"/>
    </source>
</evidence>
<dbReference type="InterPro" id="IPR001879">
    <property type="entry name" value="GPCR_2_extracellular_dom"/>
</dbReference>
<dbReference type="Gene3D" id="1.25.40.610">
    <property type="match status" value="1"/>
</dbReference>
<dbReference type="EMBL" id="JAPWDV010000001">
    <property type="protein sequence ID" value="KAJ6225642.1"/>
    <property type="molecule type" value="Genomic_DNA"/>
</dbReference>
<comment type="caution">
    <text evidence="19">The sequence shown here is derived from an EMBL/GenBank/DDBJ whole genome shotgun (WGS) entry which is preliminary data.</text>
</comment>
<dbReference type="InterPro" id="IPR032471">
    <property type="entry name" value="AGRL2-4_GAIN_subdom_A"/>
</dbReference>
<evidence type="ECO:0000256" key="10">
    <source>
        <dbReference type="ARBA" id="ARBA00023157"/>
    </source>
</evidence>
<evidence type="ECO:0000256" key="3">
    <source>
        <dbReference type="ARBA" id="ARBA00022475"/>
    </source>
</evidence>
<evidence type="ECO:0000313" key="19">
    <source>
        <dbReference type="EMBL" id="KAJ6225642.1"/>
    </source>
</evidence>
<proteinExistence type="inferred from homology"/>
<dbReference type="PROSITE" id="PS50221">
    <property type="entry name" value="GAIN_B"/>
    <property type="match status" value="1"/>
</dbReference>
<feature type="region of interest" description="Disordered" evidence="13">
    <location>
        <begin position="59"/>
        <end position="78"/>
    </location>
</feature>
<comment type="similarity">
    <text evidence="2">Belongs to the G-protein coupled receptor 2 family. LN-TM7 subfamily.</text>
</comment>
<keyword evidence="20" id="KW-1185">Reference proteome</keyword>
<evidence type="ECO:0000313" key="20">
    <source>
        <dbReference type="Proteomes" id="UP001142055"/>
    </source>
</evidence>
<evidence type="ECO:0000256" key="13">
    <source>
        <dbReference type="SAM" id="MobiDB-lite"/>
    </source>
</evidence>
<keyword evidence="7 14" id="KW-1133">Transmembrane helix</keyword>
<dbReference type="Gene3D" id="2.60.220.50">
    <property type="match status" value="1"/>
</dbReference>
<dbReference type="PROSITE" id="PS50261">
    <property type="entry name" value="G_PROTEIN_RECEP_F2_4"/>
    <property type="match status" value="1"/>
</dbReference>
<dbReference type="GO" id="GO:0030246">
    <property type="term" value="F:carbohydrate binding"/>
    <property type="evidence" value="ECO:0007669"/>
    <property type="project" value="UniProtKB-KW"/>
</dbReference>
<evidence type="ECO:0000256" key="8">
    <source>
        <dbReference type="ARBA" id="ARBA00023040"/>
    </source>
</evidence>
<dbReference type="Gene3D" id="1.20.1070.10">
    <property type="entry name" value="Rhodopsin 7-helix transmembrane proteins"/>
    <property type="match status" value="1"/>
</dbReference>
<accession>A0A9Q0MJX3</accession>
<evidence type="ECO:0000256" key="9">
    <source>
        <dbReference type="ARBA" id="ARBA00023136"/>
    </source>
</evidence>
<evidence type="ECO:0000259" key="18">
    <source>
        <dbReference type="PROSITE" id="PS50261"/>
    </source>
</evidence>
<feature type="domain" description="SUEL-type lectin" evidence="17">
    <location>
        <begin position="1"/>
        <end position="35"/>
    </location>
</feature>
<dbReference type="PRINTS" id="PR00249">
    <property type="entry name" value="GPCRSECRETIN"/>
</dbReference>
<organism evidence="19 20">
    <name type="scientific">Blomia tropicalis</name>
    <name type="common">Mite</name>
    <dbReference type="NCBI Taxonomy" id="40697"/>
    <lineage>
        <taxon>Eukaryota</taxon>
        <taxon>Metazoa</taxon>
        <taxon>Ecdysozoa</taxon>
        <taxon>Arthropoda</taxon>
        <taxon>Chelicerata</taxon>
        <taxon>Arachnida</taxon>
        <taxon>Acari</taxon>
        <taxon>Acariformes</taxon>
        <taxon>Sarcoptiformes</taxon>
        <taxon>Astigmata</taxon>
        <taxon>Glycyphagoidea</taxon>
        <taxon>Echimyopodidae</taxon>
        <taxon>Blomia</taxon>
    </lineage>
</organism>
<protein>
    <recommendedName>
        <fullName evidence="21">Latrophilin Cirl</fullName>
    </recommendedName>
</protein>
<dbReference type="GO" id="GO:0004930">
    <property type="term" value="F:G protein-coupled receptor activity"/>
    <property type="evidence" value="ECO:0007669"/>
    <property type="project" value="UniProtKB-KW"/>
</dbReference>
<evidence type="ECO:0000259" key="16">
    <source>
        <dbReference type="PROSITE" id="PS50227"/>
    </source>
</evidence>
<feature type="domain" description="G-protein coupled receptors family 2 profile 2" evidence="18">
    <location>
        <begin position="732"/>
        <end position="1009"/>
    </location>
</feature>
<dbReference type="PANTHER" id="PTHR12011:SF347">
    <property type="entry name" value="FI21270P1-RELATED"/>
    <property type="match status" value="1"/>
</dbReference>
<dbReference type="InterPro" id="IPR046338">
    <property type="entry name" value="GAIN_dom_sf"/>
</dbReference>
<feature type="transmembrane region" description="Helical" evidence="14">
    <location>
        <begin position="791"/>
        <end position="815"/>
    </location>
</feature>
<dbReference type="InterPro" id="IPR057244">
    <property type="entry name" value="GAIN_B"/>
</dbReference>
<dbReference type="Pfam" id="PF01825">
    <property type="entry name" value="GPS"/>
    <property type="match status" value="1"/>
</dbReference>
<dbReference type="InterPro" id="IPR036445">
    <property type="entry name" value="GPCR_2_extracell_dom_sf"/>
</dbReference>
<dbReference type="Pfam" id="PF02793">
    <property type="entry name" value="HRM"/>
    <property type="match status" value="1"/>
</dbReference>
<keyword evidence="8" id="KW-0297">G-protein coupled receptor</keyword>
<dbReference type="InterPro" id="IPR036259">
    <property type="entry name" value="MFS_trans_sf"/>
</dbReference>
<feature type="compositionally biased region" description="Polar residues" evidence="13">
    <location>
        <begin position="250"/>
        <end position="273"/>
    </location>
</feature>
<feature type="transmembrane region" description="Helical" evidence="14">
    <location>
        <begin position="734"/>
        <end position="755"/>
    </location>
</feature>
<dbReference type="OMA" id="HCMADEV"/>
<feature type="compositionally biased region" description="Low complexity" evidence="13">
    <location>
        <begin position="102"/>
        <end position="123"/>
    </location>
</feature>
<dbReference type="PROSITE" id="PS50227">
    <property type="entry name" value="G_PROTEIN_RECEP_F2_3"/>
    <property type="match status" value="1"/>
</dbReference>
<dbReference type="Proteomes" id="UP001142055">
    <property type="component" value="Chromosome 1"/>
</dbReference>
<evidence type="ECO:0000256" key="2">
    <source>
        <dbReference type="ARBA" id="ARBA00010933"/>
    </source>
</evidence>
<dbReference type="PANTHER" id="PTHR12011">
    <property type="entry name" value="ADHESION G-PROTEIN COUPLED RECEPTOR"/>
    <property type="match status" value="1"/>
</dbReference>
<dbReference type="InterPro" id="IPR000203">
    <property type="entry name" value="GPS"/>
</dbReference>
<reference evidence="19" key="1">
    <citation type="submission" date="2022-12" db="EMBL/GenBank/DDBJ databases">
        <title>Genome assemblies of Blomia tropicalis.</title>
        <authorList>
            <person name="Cui Y."/>
        </authorList>
    </citation>
    <scope>NUCLEOTIDE SEQUENCE</scope>
    <source>
        <tissue evidence="19">Adult mites</tissue>
    </source>
</reference>
<dbReference type="SUPFAM" id="SSF103473">
    <property type="entry name" value="MFS general substrate transporter"/>
    <property type="match status" value="1"/>
</dbReference>
<evidence type="ECO:0008006" key="21">
    <source>
        <dbReference type="Google" id="ProtNLM"/>
    </source>
</evidence>
<feature type="domain" description="GAIN-B" evidence="15">
    <location>
        <begin position="507"/>
        <end position="723"/>
    </location>
</feature>
<keyword evidence="4 14" id="KW-0812">Transmembrane</keyword>
<comment type="subcellular location">
    <subcellularLocation>
        <location evidence="1">Cell membrane</location>
        <topology evidence="1">Multi-pass membrane protein</topology>
    </subcellularLocation>
</comment>
<feature type="transmembrane region" description="Helical" evidence="14">
    <location>
        <begin position="836"/>
        <end position="857"/>
    </location>
</feature>
<evidence type="ECO:0000256" key="14">
    <source>
        <dbReference type="SAM" id="Phobius"/>
    </source>
</evidence>
<evidence type="ECO:0000256" key="12">
    <source>
        <dbReference type="ARBA" id="ARBA00023224"/>
    </source>
</evidence>
<name>A0A9Q0MJX3_BLOTA</name>
<feature type="compositionally biased region" description="Polar residues" evidence="13">
    <location>
        <begin position="197"/>
        <end position="215"/>
    </location>
</feature>
<dbReference type="SMART" id="SM00008">
    <property type="entry name" value="HormR"/>
    <property type="match status" value="1"/>
</dbReference>
<dbReference type="SUPFAM" id="SSF111418">
    <property type="entry name" value="Hormone receptor domain"/>
    <property type="match status" value="1"/>
</dbReference>
<evidence type="ECO:0000256" key="7">
    <source>
        <dbReference type="ARBA" id="ARBA00022989"/>
    </source>
</evidence>
<evidence type="ECO:0000256" key="6">
    <source>
        <dbReference type="ARBA" id="ARBA00022734"/>
    </source>
</evidence>
<dbReference type="Gene3D" id="4.10.1240.10">
    <property type="entry name" value="GPCR, family 2, extracellular hormone receptor domain"/>
    <property type="match status" value="1"/>
</dbReference>
<keyword evidence="11" id="KW-0675">Receptor</keyword>
<keyword evidence="9 14" id="KW-0472">Membrane</keyword>
<feature type="domain" description="G-protein coupled receptors family 2 profile 1" evidence="16">
    <location>
        <begin position="295"/>
        <end position="353"/>
    </location>
</feature>
<keyword evidence="3" id="KW-1003">Cell membrane</keyword>
<dbReference type="Gene3D" id="2.60.120.740">
    <property type="match status" value="1"/>
</dbReference>
<dbReference type="SMART" id="SM00303">
    <property type="entry name" value="GPS"/>
    <property type="match status" value="1"/>
</dbReference>
<keyword evidence="6" id="KW-0430">Lectin</keyword>
<sequence>CSGRSHCNLEASIATFGEDACPRVHKYLEVHFNCTAPRTMSNNVAVPLNPVISSPALTPQVNSADNHSQYHHNPHHVNENGAHNPLVTLSPVVLFPEPPSGNDHNNNNNHHHQVSTSTVVSPPRVDLDFTPFNTKEEDETPEYKPNIGPMVGNGNSRFQDSVIEISPPRPKDYLDPIVSNEDSDDLDDSDDSDSEPKVSTNNEPVYNSNQNQISKPSFPVVVGQPSVEPTAKPPKPQYEVEMPSSEEGRQSFQSPSIHSISLPQQPPSIHNNNVDESLIDEQNVEVYVDRIYDHCQPMYAKGLNWNYTMAGRVAMQSCPDGADGIARWSCIMDGSAPTWTPHLPDMSNCSSLWVTHLVARIHSHRESVLSLAEELAKGAKGKKMYSGDLIRAADIVKQLVVRLETLLEESKDDDQERRAHVIKELLNSVLNVASNLLEDIQIESWHELSPQDQRLSIGSMTGALESVAQMLADVRSQPNYNYVRTHNNILVSVHVHSLSALENGMHLPLVLSQHESITSMTDSASSEVSAHLPYEALVEHANDNGQVKVVFMMYRQLASLLKPRWPASVAYESVNGGIQASQPYAYQHYQPPPMPQNEQYDSYGSRTNPNNHHQYHRMQPFQQHQSIGNTIVNSDVIGLIIASDMHRSSYDRLSTPLSAPLELTLRHLQTDNVTNGRCAFWDIKRSDWSTAGCETITTNRTHTTCRCNHLTNFAILMDVTNVPMNSYDQYGPKLIIRIGCIISIVALTLCLFTLSVYRSLKSVRNSIHKHLCACLLVAEVIFLFGIDETRIKLICGLIAIALHYFFLAAFLWMFFEALQLYTMQVQVFEAEKPNRLTFYTLIAYGAPALLVIVAALVDPLSYGTINYCWLRSDNHFVWSFLGPALAVLLAATLFLTLAMGVVCRNQSSPSSSGMIGSTTFSVHQKQPQQLKVYPSPLTSSPSYSYSEHLKNRSIKIWLRTSFILTILLGLTWTFAVLYLSNSAIHNAYIFTSLNSLQGILIFILCCLLDKSVLAEYRSSLSRGARRCFLLRPFEPSSLAFATKSSTDSTRSTSIRDSHHLMMAGGGVGGGNSPHHLSQQHLYMQQPAASFLGSRNVGPRTSLLYLNELLGKSETPTASTTPTADQPLITASHMLQQSSLANNNHQQTNLSHAQSQLALDQSHLTALQQTQLSQALSSLNQIQLPDDASSSDYGCRRLTQMIEHIYECRSSNRDISQQMRLQPNSSYLPSGNGHHTLHGALSSLHLPAIVRDNTANGKIANSNGQLNGAFQHSGQMMNSPQTQQHTIAMLDGDQVRCCTLNDHKLCDHQSEMNNGTAMSNHHMMNMKMNGTRHHLASEC</sequence>
<keyword evidence="10" id="KW-1015">Disulfide bond</keyword>
<feature type="non-terminal residue" evidence="19">
    <location>
        <position position="1"/>
    </location>
</feature>
<dbReference type="InterPro" id="IPR000922">
    <property type="entry name" value="Lectin_gal-bd_dom"/>
</dbReference>
<dbReference type="Pfam" id="PF00002">
    <property type="entry name" value="7tm_2"/>
    <property type="match status" value="1"/>
</dbReference>
<gene>
    <name evidence="19" type="ORF">RDWZM_004187</name>
</gene>
<evidence type="ECO:0000256" key="4">
    <source>
        <dbReference type="ARBA" id="ARBA00022692"/>
    </source>
</evidence>
<feature type="transmembrane region" description="Helical" evidence="14">
    <location>
        <begin position="877"/>
        <end position="902"/>
    </location>
</feature>
<dbReference type="InterPro" id="IPR043159">
    <property type="entry name" value="Lectin_gal-bd_sf"/>
</dbReference>
<feature type="transmembrane region" description="Helical" evidence="14">
    <location>
        <begin position="985"/>
        <end position="1008"/>
    </location>
</feature>
<dbReference type="GO" id="GO:0005886">
    <property type="term" value="C:plasma membrane"/>
    <property type="evidence" value="ECO:0007669"/>
    <property type="project" value="UniProtKB-SubCell"/>
</dbReference>
<dbReference type="InterPro" id="IPR017981">
    <property type="entry name" value="GPCR_2-like_7TM"/>
</dbReference>
<feature type="compositionally biased region" description="Acidic residues" evidence="13">
    <location>
        <begin position="181"/>
        <end position="193"/>
    </location>
</feature>
<dbReference type="Pfam" id="PF16489">
    <property type="entry name" value="GAIN"/>
    <property type="match status" value="1"/>
</dbReference>
<evidence type="ECO:0000256" key="5">
    <source>
        <dbReference type="ARBA" id="ARBA00022729"/>
    </source>
</evidence>
<keyword evidence="12" id="KW-0807">Transducer</keyword>
<feature type="transmembrane region" description="Helical" evidence="14">
    <location>
        <begin position="956"/>
        <end position="979"/>
    </location>
</feature>